<gene>
    <name evidence="2" type="ORF">BECKTC1821E_GA0114239_105810</name>
</gene>
<name>A0A450YWY5_9GAMM</name>
<organism evidence="2">
    <name type="scientific">Candidatus Kentrum sp. TC</name>
    <dbReference type="NCBI Taxonomy" id="2126339"/>
    <lineage>
        <taxon>Bacteria</taxon>
        <taxon>Pseudomonadati</taxon>
        <taxon>Pseudomonadota</taxon>
        <taxon>Gammaproteobacteria</taxon>
        <taxon>Candidatus Kentrum</taxon>
    </lineage>
</organism>
<protein>
    <submittedName>
        <fullName evidence="2">Uncharacterized protein</fullName>
    </submittedName>
</protein>
<reference evidence="2" key="1">
    <citation type="submission" date="2019-02" db="EMBL/GenBank/DDBJ databases">
        <authorList>
            <person name="Gruber-Vodicka R. H."/>
            <person name="Seah K. B. B."/>
        </authorList>
    </citation>
    <scope>NUCLEOTIDE SEQUENCE</scope>
    <source>
        <strain evidence="2">BECK_BZ125</strain>
    </source>
</reference>
<sequence length="45" mass="4705">MPETGASVNGGKLPPPPPSRQRGGGSFDLPLTPLFDIQPKAIESF</sequence>
<dbReference type="EMBL" id="CAADFT010000058">
    <property type="protein sequence ID" value="VFK46015.1"/>
    <property type="molecule type" value="Genomic_DNA"/>
</dbReference>
<proteinExistence type="predicted"/>
<accession>A0A450YWY5</accession>
<feature type="region of interest" description="Disordered" evidence="1">
    <location>
        <begin position="1"/>
        <end position="34"/>
    </location>
</feature>
<dbReference type="AlphaFoldDB" id="A0A450YWY5"/>
<evidence type="ECO:0000313" key="2">
    <source>
        <dbReference type="EMBL" id="VFK46015.1"/>
    </source>
</evidence>
<evidence type="ECO:0000256" key="1">
    <source>
        <dbReference type="SAM" id="MobiDB-lite"/>
    </source>
</evidence>